<organism evidence="1 2">
    <name type="scientific">Pseudomonas syringae pv. persicae</name>
    <dbReference type="NCBI Taxonomy" id="237306"/>
    <lineage>
        <taxon>Bacteria</taxon>
        <taxon>Pseudomonadati</taxon>
        <taxon>Pseudomonadota</taxon>
        <taxon>Gammaproteobacteria</taxon>
        <taxon>Pseudomonadales</taxon>
        <taxon>Pseudomonadaceae</taxon>
        <taxon>Pseudomonas</taxon>
    </lineage>
</organism>
<name>A0A3M4A0U2_9PSED</name>
<dbReference type="EMBL" id="RBQE01000454">
    <property type="protein sequence ID" value="RMP00452.1"/>
    <property type="molecule type" value="Genomic_DNA"/>
</dbReference>
<proteinExistence type="predicted"/>
<gene>
    <name evidence="1" type="ORF">ALQ30_200043</name>
</gene>
<accession>A0A3M4A0U2</accession>
<evidence type="ECO:0000313" key="1">
    <source>
        <dbReference type="EMBL" id="RMP00452.1"/>
    </source>
</evidence>
<protein>
    <submittedName>
        <fullName evidence="1">Uncharacterized protein</fullName>
    </submittedName>
</protein>
<comment type="caution">
    <text evidence="1">The sequence shown here is derived from an EMBL/GenBank/DDBJ whole genome shotgun (WGS) entry which is preliminary data.</text>
</comment>
<reference evidence="1 2" key="1">
    <citation type="submission" date="2018-08" db="EMBL/GenBank/DDBJ databases">
        <title>Recombination of ecologically and evolutionarily significant loci maintains genetic cohesion in the Pseudomonas syringae species complex.</title>
        <authorList>
            <person name="Dillon M."/>
            <person name="Thakur S."/>
            <person name="Almeida R.N.D."/>
            <person name="Weir B.S."/>
            <person name="Guttman D.S."/>
        </authorList>
    </citation>
    <scope>NUCLEOTIDE SEQUENCE [LARGE SCALE GENOMIC DNA]</scope>
    <source>
        <strain evidence="1 2">ICMP 3706</strain>
    </source>
</reference>
<evidence type="ECO:0000313" key="2">
    <source>
        <dbReference type="Proteomes" id="UP000281604"/>
    </source>
</evidence>
<dbReference type="Proteomes" id="UP000281604">
    <property type="component" value="Unassembled WGS sequence"/>
</dbReference>
<dbReference type="AlphaFoldDB" id="A0A3M4A0U2"/>
<sequence>MYHDEDEDTAIEWIESPAFQKDYTLASDLLTRRDSKTLR</sequence>